<dbReference type="RefSeq" id="WP_133643757.1">
    <property type="nucleotide sequence ID" value="NZ_SNYI01000002.1"/>
</dbReference>
<evidence type="ECO:0000256" key="1">
    <source>
        <dbReference type="ARBA" id="ARBA00008791"/>
    </source>
</evidence>
<dbReference type="PANTHER" id="PTHR46268:SF6">
    <property type="entry name" value="UNIVERSAL STRESS PROTEIN UP12"/>
    <property type="match status" value="1"/>
</dbReference>
<keyword evidence="4" id="KW-1185">Reference proteome</keyword>
<gene>
    <name evidence="3" type="ORF">CLV82_1581</name>
</gene>
<dbReference type="Gene3D" id="3.40.50.12370">
    <property type="match status" value="1"/>
</dbReference>
<feature type="domain" description="UspA" evidence="2">
    <location>
        <begin position="1"/>
        <end position="143"/>
    </location>
</feature>
<protein>
    <submittedName>
        <fullName evidence="3">Nucleotide-binding universal stress UspA family protein</fullName>
    </submittedName>
</protein>
<dbReference type="Proteomes" id="UP000295468">
    <property type="component" value="Unassembled WGS sequence"/>
</dbReference>
<dbReference type="CDD" id="cd00293">
    <property type="entry name" value="USP-like"/>
    <property type="match status" value="1"/>
</dbReference>
<name>A0A4R6TJ53_9FLAO</name>
<dbReference type="Pfam" id="PF00582">
    <property type="entry name" value="Usp"/>
    <property type="match status" value="1"/>
</dbReference>
<reference evidence="3 4" key="1">
    <citation type="submission" date="2019-03" db="EMBL/GenBank/DDBJ databases">
        <title>Genomic Encyclopedia of Archaeal and Bacterial Type Strains, Phase II (KMG-II): from individual species to whole genera.</title>
        <authorList>
            <person name="Goeker M."/>
        </authorList>
    </citation>
    <scope>NUCLEOTIDE SEQUENCE [LARGE SCALE GENOMIC DNA]</scope>
    <source>
        <strain evidence="3 4">DSM 18435</strain>
    </source>
</reference>
<dbReference type="PRINTS" id="PR01438">
    <property type="entry name" value="UNVRSLSTRESS"/>
</dbReference>
<comment type="similarity">
    <text evidence="1">Belongs to the universal stress protein A family.</text>
</comment>
<dbReference type="SUPFAM" id="SSF52402">
    <property type="entry name" value="Adenine nucleotide alpha hydrolases-like"/>
    <property type="match status" value="2"/>
</dbReference>
<dbReference type="PANTHER" id="PTHR46268">
    <property type="entry name" value="STRESS RESPONSE PROTEIN NHAX"/>
    <property type="match status" value="1"/>
</dbReference>
<organism evidence="3 4">
    <name type="scientific">Zeaxanthinibacter enoshimensis</name>
    <dbReference type="NCBI Taxonomy" id="392009"/>
    <lineage>
        <taxon>Bacteria</taxon>
        <taxon>Pseudomonadati</taxon>
        <taxon>Bacteroidota</taxon>
        <taxon>Flavobacteriia</taxon>
        <taxon>Flavobacteriales</taxon>
        <taxon>Flavobacteriaceae</taxon>
        <taxon>Zeaxanthinibacter</taxon>
    </lineage>
</organism>
<dbReference type="EMBL" id="SNYI01000002">
    <property type="protein sequence ID" value="TDQ30884.1"/>
    <property type="molecule type" value="Genomic_DNA"/>
</dbReference>
<evidence type="ECO:0000259" key="2">
    <source>
        <dbReference type="Pfam" id="PF00582"/>
    </source>
</evidence>
<dbReference type="InterPro" id="IPR006016">
    <property type="entry name" value="UspA"/>
</dbReference>
<evidence type="ECO:0000313" key="3">
    <source>
        <dbReference type="EMBL" id="TDQ30884.1"/>
    </source>
</evidence>
<accession>A0A4R6TJ53</accession>
<sequence length="277" mass="31699">MKNILYTTDCSKHAEPALRYVYKLCEILGASLTVLNVYHYDQLQAKARLSDEPLVLSPYHEQMEILKNYCSRYLSIASPVIQLNLDVVNNPSVSQGILERVGELKPDLLVVGMKDEHSERGLFAENIAHVLLEKSECPVLLIPNSKRHKKIKKIIYATDFEMKDIEALRYVLPLAKAYRASLVIIHVPVEGEYTSAEQMQWFQELLDHEIAYEDLSFMMLYPGKIINNLREYVETNAVDLVVMLERKGKGVIKSLFHKDRVKTMGKNTNTPVLGYIS</sequence>
<evidence type="ECO:0000313" key="4">
    <source>
        <dbReference type="Proteomes" id="UP000295468"/>
    </source>
</evidence>
<proteinExistence type="inferred from homology"/>
<dbReference type="OrthoDB" id="9788959at2"/>
<comment type="caution">
    <text evidence="3">The sequence shown here is derived from an EMBL/GenBank/DDBJ whole genome shotgun (WGS) entry which is preliminary data.</text>
</comment>
<dbReference type="AlphaFoldDB" id="A0A4R6TJ53"/>
<dbReference type="InterPro" id="IPR006015">
    <property type="entry name" value="Universal_stress_UspA"/>
</dbReference>